<accession>A0A2A5KK01</accession>
<sequence>MLRAEEQALRPDDPIIPRHSRLASRPPDRTAFSVKVAELHCPLACTSDIQQCAGRRASRVGTAQICKRRSSSGLVMSPLAARQARGLI</sequence>
<evidence type="ECO:0000256" key="1">
    <source>
        <dbReference type="SAM" id="MobiDB-lite"/>
    </source>
</evidence>
<feature type="region of interest" description="Disordered" evidence="1">
    <location>
        <begin position="1"/>
        <end position="27"/>
    </location>
</feature>
<comment type="caution">
    <text evidence="2">The sequence shown here is derived from an EMBL/GenBank/DDBJ whole genome shotgun (WGS) entry which is preliminary data.</text>
</comment>
<feature type="compositionally biased region" description="Basic and acidic residues" evidence="1">
    <location>
        <begin position="1"/>
        <end position="16"/>
    </location>
</feature>
<protein>
    <submittedName>
        <fullName evidence="2">Uncharacterized protein</fullName>
    </submittedName>
</protein>
<name>A0A2A5KK01_9HYPH</name>
<proteinExistence type="predicted"/>
<organism evidence="2 3">
    <name type="scientific">Rhizobium sophoriradicis</name>
    <dbReference type="NCBI Taxonomy" id="1535245"/>
    <lineage>
        <taxon>Bacteria</taxon>
        <taxon>Pseudomonadati</taxon>
        <taxon>Pseudomonadota</taxon>
        <taxon>Alphaproteobacteria</taxon>
        <taxon>Hyphomicrobiales</taxon>
        <taxon>Rhizobiaceae</taxon>
        <taxon>Rhizobium/Agrobacterium group</taxon>
        <taxon>Rhizobium</taxon>
    </lineage>
</organism>
<evidence type="ECO:0000313" key="2">
    <source>
        <dbReference type="EMBL" id="PCK77323.1"/>
    </source>
</evidence>
<gene>
    <name evidence="2" type="ORF">CPT34_30590</name>
</gene>
<dbReference type="Proteomes" id="UP000218807">
    <property type="component" value="Unassembled WGS sequence"/>
</dbReference>
<evidence type="ECO:0000313" key="3">
    <source>
        <dbReference type="Proteomes" id="UP000218807"/>
    </source>
</evidence>
<reference evidence="2 3" key="1">
    <citation type="submission" date="2017-09" db="EMBL/GenBank/DDBJ databases">
        <title>Comparative genomics of rhizobia isolated from Phaseolus vulgaris in China.</title>
        <authorList>
            <person name="Tong W."/>
        </authorList>
    </citation>
    <scope>NUCLEOTIDE SEQUENCE [LARGE SCALE GENOMIC DNA]</scope>
    <source>
        <strain evidence="2 3">L101</strain>
    </source>
</reference>
<dbReference type="AlphaFoldDB" id="A0A2A5KK01"/>
<keyword evidence="3" id="KW-1185">Reference proteome</keyword>
<dbReference type="EMBL" id="NXDM01000046">
    <property type="protein sequence ID" value="PCK77323.1"/>
    <property type="molecule type" value="Genomic_DNA"/>
</dbReference>